<evidence type="ECO:0000256" key="3">
    <source>
        <dbReference type="SAM" id="SignalP"/>
    </source>
</evidence>
<keyword evidence="1 3" id="KW-0732">Signal</keyword>
<proteinExistence type="predicted"/>
<dbReference type="AlphaFoldDB" id="A0A1T4W865"/>
<evidence type="ECO:0000313" key="6">
    <source>
        <dbReference type="Proteomes" id="UP000190460"/>
    </source>
</evidence>
<dbReference type="Pfam" id="PF13505">
    <property type="entry name" value="OMP_b-brl"/>
    <property type="match status" value="1"/>
</dbReference>
<organism evidence="5 6">
    <name type="scientific">Thiothrix eikelboomii</name>
    <dbReference type="NCBI Taxonomy" id="92487"/>
    <lineage>
        <taxon>Bacteria</taxon>
        <taxon>Pseudomonadati</taxon>
        <taxon>Pseudomonadota</taxon>
        <taxon>Gammaproteobacteria</taxon>
        <taxon>Thiotrichales</taxon>
        <taxon>Thiotrichaceae</taxon>
        <taxon>Thiothrix</taxon>
    </lineage>
</organism>
<evidence type="ECO:0000256" key="1">
    <source>
        <dbReference type="ARBA" id="ARBA00022729"/>
    </source>
</evidence>
<evidence type="ECO:0000256" key="2">
    <source>
        <dbReference type="SAM" id="MobiDB-lite"/>
    </source>
</evidence>
<name>A0A1T4W865_9GAMM</name>
<accession>A0A1T4W865</accession>
<dbReference type="RefSeq" id="WP_078921671.1">
    <property type="nucleotide sequence ID" value="NZ_FUYB01000004.1"/>
</dbReference>
<feature type="signal peptide" evidence="3">
    <location>
        <begin position="1"/>
        <end position="19"/>
    </location>
</feature>
<sequence>MKKLIIVSCCLCISNFAYAETRWYGGVAAGKTYHKPKLSQQTGGAKRNLSLPAKGADHGSLDKTKITDLRLGYHLNSQYSVEVDWRRRGWKAHGERAYYEVEQAKSQHKALMVSGVYRLPMAYNLQAYAKGSVGLARNSLQGRLAQDDVNTLTYAKRAKTKAAYGVGAGVNLAVSKHINLGLDYQYANLGKSHSHKAANGSRLNSNYKGGELMGSLTINF</sequence>
<reference evidence="5 6" key="1">
    <citation type="submission" date="2017-02" db="EMBL/GenBank/DDBJ databases">
        <authorList>
            <person name="Peterson S.W."/>
        </authorList>
    </citation>
    <scope>NUCLEOTIDE SEQUENCE [LARGE SCALE GENOMIC DNA]</scope>
    <source>
        <strain evidence="5 6">ATCC 49788</strain>
    </source>
</reference>
<dbReference type="OrthoDB" id="6195779at2"/>
<evidence type="ECO:0000259" key="4">
    <source>
        <dbReference type="Pfam" id="PF13505"/>
    </source>
</evidence>
<dbReference type="Proteomes" id="UP000190460">
    <property type="component" value="Unassembled WGS sequence"/>
</dbReference>
<keyword evidence="6" id="KW-1185">Reference proteome</keyword>
<dbReference type="Gene3D" id="2.40.160.20">
    <property type="match status" value="1"/>
</dbReference>
<feature type="domain" description="Outer membrane protein beta-barrel" evidence="4">
    <location>
        <begin position="9"/>
        <end position="208"/>
    </location>
</feature>
<protein>
    <submittedName>
        <fullName evidence="5">Opacity protein</fullName>
    </submittedName>
</protein>
<dbReference type="EMBL" id="FUYB01000004">
    <property type="protein sequence ID" value="SKA73228.1"/>
    <property type="molecule type" value="Genomic_DNA"/>
</dbReference>
<dbReference type="InterPro" id="IPR027385">
    <property type="entry name" value="Beta-barrel_OMP"/>
</dbReference>
<feature type="region of interest" description="Disordered" evidence="2">
    <location>
        <begin position="37"/>
        <end position="58"/>
    </location>
</feature>
<gene>
    <name evidence="5" type="ORF">SAMN02745130_01190</name>
</gene>
<dbReference type="SUPFAM" id="SSF56925">
    <property type="entry name" value="OMPA-like"/>
    <property type="match status" value="1"/>
</dbReference>
<evidence type="ECO:0000313" key="5">
    <source>
        <dbReference type="EMBL" id="SKA73228.1"/>
    </source>
</evidence>
<feature type="chain" id="PRO_5012865991" evidence="3">
    <location>
        <begin position="20"/>
        <end position="220"/>
    </location>
</feature>
<dbReference type="InterPro" id="IPR011250">
    <property type="entry name" value="OMP/PagP_B-barrel"/>
</dbReference>